<comment type="caution">
    <text evidence="2">The sequence shown here is derived from an EMBL/GenBank/DDBJ whole genome shotgun (WGS) entry which is preliminary data.</text>
</comment>
<evidence type="ECO:0000313" key="3">
    <source>
        <dbReference type="Proteomes" id="UP001176961"/>
    </source>
</evidence>
<evidence type="ECO:0000313" key="2">
    <source>
        <dbReference type="EMBL" id="CAJ0604843.1"/>
    </source>
</evidence>
<keyword evidence="3" id="KW-1185">Reference proteome</keyword>
<feature type="transmembrane region" description="Helical" evidence="1">
    <location>
        <begin position="41"/>
        <end position="65"/>
    </location>
</feature>
<dbReference type="EMBL" id="CATQJL010000316">
    <property type="protein sequence ID" value="CAJ0604843.1"/>
    <property type="molecule type" value="Genomic_DNA"/>
</dbReference>
<organism evidence="2 3">
    <name type="scientific">Cylicocyclus nassatus</name>
    <name type="common">Nematode worm</name>
    <dbReference type="NCBI Taxonomy" id="53992"/>
    <lineage>
        <taxon>Eukaryota</taxon>
        <taxon>Metazoa</taxon>
        <taxon>Ecdysozoa</taxon>
        <taxon>Nematoda</taxon>
        <taxon>Chromadorea</taxon>
        <taxon>Rhabditida</taxon>
        <taxon>Rhabditina</taxon>
        <taxon>Rhabditomorpha</taxon>
        <taxon>Strongyloidea</taxon>
        <taxon>Strongylidae</taxon>
        <taxon>Cylicocyclus</taxon>
    </lineage>
</organism>
<accession>A0AA36H6D3</accession>
<sequence>MVATKRSRTYEKESNVCLLMLAILIMWAAAVATIYPCKYATYGVIMVAASQLVLYMISIFLMFYVKKANMECWRHNRCSLEFSHMYQVRENIETSMSLFRVFAGVIVQSMIGWASLLVANTYKSVFQNLIFYRVFYFVYDMNLAITPISIPLLLFFCNRKINTAFKRQYSKVFHRKQNSAHAARNLVGLDGNKLHVDASLPSKCYC</sequence>
<keyword evidence="1" id="KW-0812">Transmembrane</keyword>
<proteinExistence type="predicted"/>
<protein>
    <submittedName>
        <fullName evidence="2">Uncharacterized protein</fullName>
    </submittedName>
</protein>
<keyword evidence="1" id="KW-0472">Membrane</keyword>
<dbReference type="AlphaFoldDB" id="A0AA36H6D3"/>
<dbReference type="Proteomes" id="UP001176961">
    <property type="component" value="Unassembled WGS sequence"/>
</dbReference>
<feature type="transmembrane region" description="Helical" evidence="1">
    <location>
        <begin position="134"/>
        <end position="157"/>
    </location>
</feature>
<name>A0AA36H6D3_CYLNA</name>
<feature type="transmembrane region" description="Helical" evidence="1">
    <location>
        <begin position="16"/>
        <end position="35"/>
    </location>
</feature>
<reference evidence="2" key="1">
    <citation type="submission" date="2023-07" db="EMBL/GenBank/DDBJ databases">
        <authorList>
            <consortium name="CYATHOMIX"/>
        </authorList>
    </citation>
    <scope>NUCLEOTIDE SEQUENCE</scope>
    <source>
        <strain evidence="2">N/A</strain>
    </source>
</reference>
<evidence type="ECO:0000256" key="1">
    <source>
        <dbReference type="SAM" id="Phobius"/>
    </source>
</evidence>
<keyword evidence="1" id="KW-1133">Transmembrane helix</keyword>
<feature type="transmembrane region" description="Helical" evidence="1">
    <location>
        <begin position="98"/>
        <end position="122"/>
    </location>
</feature>
<gene>
    <name evidence="2" type="ORF">CYNAS_LOCUS16826</name>
</gene>